<dbReference type="Pfam" id="PF13560">
    <property type="entry name" value="HTH_31"/>
    <property type="match status" value="1"/>
</dbReference>
<comment type="caution">
    <text evidence="2">The sequence shown here is derived from an EMBL/GenBank/DDBJ whole genome shotgun (WGS) entry which is preliminary data.</text>
</comment>
<name>L1KIL9_9ACTN</name>
<evidence type="ECO:0000259" key="1">
    <source>
        <dbReference type="PROSITE" id="PS50943"/>
    </source>
</evidence>
<dbReference type="AlphaFoldDB" id="L1KIL9"/>
<reference evidence="2 3" key="1">
    <citation type="submission" date="2012-11" db="EMBL/GenBank/DDBJ databases">
        <authorList>
            <person name="Huguet-Tapia J.C."/>
            <person name="Durkin A.S."/>
            <person name="Pettis G.S."/>
            <person name="Badger J.H."/>
        </authorList>
    </citation>
    <scope>NUCLEOTIDE SEQUENCE [LARGE SCALE GENOMIC DNA]</scope>
    <source>
        <strain evidence="2 3">91-03</strain>
    </source>
</reference>
<gene>
    <name evidence="2" type="ORF">STRIP9103_02525</name>
</gene>
<evidence type="ECO:0000313" key="2">
    <source>
        <dbReference type="EMBL" id="EKX60300.1"/>
    </source>
</evidence>
<dbReference type="PROSITE" id="PS50943">
    <property type="entry name" value="HTH_CROC1"/>
    <property type="match status" value="1"/>
</dbReference>
<dbReference type="InterPro" id="IPR010982">
    <property type="entry name" value="Lambda_DNA-bd_dom_sf"/>
</dbReference>
<dbReference type="RefSeq" id="WP_009342171.1">
    <property type="nucleotide sequence ID" value="NZ_AEJC01000665.1"/>
</dbReference>
<protein>
    <submittedName>
        <fullName evidence="2">Toxin-antitoxin system, antitoxin component, Xre family</fullName>
    </submittedName>
</protein>
<accession>L1KIL9</accession>
<sequence>MTVGAVVALAGEVVWDVSELVGTAEEESGAEDAEREAGSGSGSGILRVFGRQLKRFRVRAGLERPEFGSMVGYSVSTIAAYEQGRRVPPPKFIDQADEVLDAGGVLQEMKEEVARAQYPAFFRDAARLEGEAVELHVYDTLAVNGLLQTEEYARAVFRMWRPSLDEELIEQRIAARLARQVIFTRRPLTHMSFVIEEAVLHRRIGDDHVWRGQLEQVILVGQARNVDIQVMPMRRGEHAGLAGPFTLMETKDGRRIAYTEVQSDSRLHTERTRVRELEATYGTLRAQALTPQESLALVEKLLGEG</sequence>
<organism evidence="2 3">
    <name type="scientific">Streptomyces ipomoeae 91-03</name>
    <dbReference type="NCBI Taxonomy" id="698759"/>
    <lineage>
        <taxon>Bacteria</taxon>
        <taxon>Bacillati</taxon>
        <taxon>Actinomycetota</taxon>
        <taxon>Actinomycetes</taxon>
        <taxon>Kitasatosporales</taxon>
        <taxon>Streptomycetaceae</taxon>
        <taxon>Streptomyces</taxon>
    </lineage>
</organism>
<dbReference type="Proteomes" id="UP000010411">
    <property type="component" value="Unassembled WGS sequence"/>
</dbReference>
<dbReference type="InterPro" id="IPR043917">
    <property type="entry name" value="DUF5753"/>
</dbReference>
<dbReference type="Gene3D" id="1.10.260.40">
    <property type="entry name" value="lambda repressor-like DNA-binding domains"/>
    <property type="match status" value="1"/>
</dbReference>
<dbReference type="SUPFAM" id="SSF47413">
    <property type="entry name" value="lambda repressor-like DNA-binding domains"/>
    <property type="match status" value="1"/>
</dbReference>
<dbReference type="Pfam" id="PF19054">
    <property type="entry name" value="DUF5753"/>
    <property type="match status" value="1"/>
</dbReference>
<dbReference type="CDD" id="cd00093">
    <property type="entry name" value="HTH_XRE"/>
    <property type="match status" value="1"/>
</dbReference>
<dbReference type="PATRIC" id="fig|698759.3.peg.8937"/>
<dbReference type="InterPro" id="IPR001387">
    <property type="entry name" value="Cro/C1-type_HTH"/>
</dbReference>
<dbReference type="EMBL" id="AEJC01000665">
    <property type="protein sequence ID" value="EKX60300.1"/>
    <property type="molecule type" value="Genomic_DNA"/>
</dbReference>
<dbReference type="SMART" id="SM00530">
    <property type="entry name" value="HTH_XRE"/>
    <property type="match status" value="1"/>
</dbReference>
<dbReference type="GO" id="GO:0003677">
    <property type="term" value="F:DNA binding"/>
    <property type="evidence" value="ECO:0007669"/>
    <property type="project" value="InterPro"/>
</dbReference>
<keyword evidence="3" id="KW-1185">Reference proteome</keyword>
<evidence type="ECO:0000313" key="3">
    <source>
        <dbReference type="Proteomes" id="UP000010411"/>
    </source>
</evidence>
<feature type="domain" description="HTH cro/C1-type" evidence="1">
    <location>
        <begin position="53"/>
        <end position="106"/>
    </location>
</feature>
<proteinExistence type="predicted"/>